<evidence type="ECO:0000313" key="1">
    <source>
        <dbReference type="EMBL" id="KAF5582133.1"/>
    </source>
</evidence>
<comment type="caution">
    <text evidence="1">The sequence shown here is derived from an EMBL/GenBank/DDBJ whole genome shotgun (WGS) entry which is preliminary data.</text>
</comment>
<evidence type="ECO:0000313" key="2">
    <source>
        <dbReference type="Proteomes" id="UP000546213"/>
    </source>
</evidence>
<dbReference type="Proteomes" id="UP000546213">
    <property type="component" value="Unassembled WGS sequence"/>
</dbReference>
<proteinExistence type="predicted"/>
<gene>
    <name evidence="1" type="ORF">FPCIR_9729</name>
</gene>
<keyword evidence="2" id="KW-1185">Reference proteome</keyword>
<accession>A0A8H5KZB1</accession>
<dbReference type="OrthoDB" id="2687876at2759"/>
<feature type="non-terminal residue" evidence="1">
    <location>
        <position position="1"/>
    </location>
</feature>
<name>A0A8H5KZB1_9HYPO</name>
<dbReference type="EMBL" id="JAAOAS010000273">
    <property type="protein sequence ID" value="KAF5582133.1"/>
    <property type="molecule type" value="Genomic_DNA"/>
</dbReference>
<dbReference type="AlphaFoldDB" id="A0A8H5KZB1"/>
<sequence>MVNAEAPAGLVFEDKAASYALAFSINNFLTALEAIASLDFMVGLSGMLLHEIMCDDLDAGAQVQEAMETCLMAIYIAEQRRHRIKTISLKRIPEQTISSRHTTKQTNVAGPAGCVTLYSHLFATYYDEEISKKPGFVNSLRGRRLCDELIQLRDSARGTKELTFITFRRPNDTGYNPAGSFTIVYDLYSAIPSNFSELEEENEGQISSKMAHTTNFAARGENLMRHKFVGPFINPLLMDINAMPFRNVNAKAHMITETVLDCKDVMAHGSTAFISITRAGLSRNITIGEIHLALTSSKCGFCEEYHEPPNHLFHVQQRHTMV</sequence>
<protein>
    <submittedName>
        <fullName evidence="1">Uncharacterized protein</fullName>
    </submittedName>
</protein>
<organism evidence="1 2">
    <name type="scientific">Fusarium pseudocircinatum</name>
    <dbReference type="NCBI Taxonomy" id="56676"/>
    <lineage>
        <taxon>Eukaryota</taxon>
        <taxon>Fungi</taxon>
        <taxon>Dikarya</taxon>
        <taxon>Ascomycota</taxon>
        <taxon>Pezizomycotina</taxon>
        <taxon>Sordariomycetes</taxon>
        <taxon>Hypocreomycetidae</taxon>
        <taxon>Hypocreales</taxon>
        <taxon>Nectriaceae</taxon>
        <taxon>Fusarium</taxon>
        <taxon>Fusarium fujikuroi species complex</taxon>
    </lineage>
</organism>
<reference evidence="1 2" key="1">
    <citation type="submission" date="2020-05" db="EMBL/GenBank/DDBJ databases">
        <title>Identification and distribution of gene clusters putatively required for synthesis of sphingolipid metabolism inhibitors in phylogenetically diverse species of the filamentous fungus Fusarium.</title>
        <authorList>
            <person name="Kim H.-S."/>
            <person name="Busman M."/>
            <person name="Brown D.W."/>
            <person name="Divon H."/>
            <person name="Uhlig S."/>
            <person name="Proctor R.H."/>
        </authorList>
    </citation>
    <scope>NUCLEOTIDE SEQUENCE [LARGE SCALE GENOMIC DNA]</scope>
    <source>
        <strain evidence="1 2">NRRL 36939</strain>
    </source>
</reference>